<evidence type="ECO:0000256" key="1">
    <source>
        <dbReference type="ARBA" id="ARBA00004123"/>
    </source>
</evidence>
<keyword evidence="11 15" id="KW-0030">Aminoacyl-tRNA synthetase</keyword>
<accession>D8M9P6</accession>
<dbReference type="NCBIfam" id="NF006330">
    <property type="entry name" value="PRK08560.1"/>
    <property type="match status" value="1"/>
</dbReference>
<dbReference type="GO" id="GO:0005524">
    <property type="term" value="F:ATP binding"/>
    <property type="evidence" value="ECO:0007669"/>
    <property type="project" value="UniProtKB-KW"/>
</dbReference>
<comment type="similarity">
    <text evidence="3 15">Belongs to the class-I aminoacyl-tRNA synthetase family.</text>
</comment>
<dbReference type="SUPFAM" id="SSF50249">
    <property type="entry name" value="Nucleic acid-binding proteins"/>
    <property type="match status" value="1"/>
</dbReference>
<dbReference type="GO" id="GO:0005634">
    <property type="term" value="C:nucleus"/>
    <property type="evidence" value="ECO:0007669"/>
    <property type="project" value="UniProtKB-SubCell"/>
</dbReference>
<keyword evidence="9 14" id="KW-0694">RNA-binding</keyword>
<evidence type="ECO:0000256" key="7">
    <source>
        <dbReference type="ARBA" id="ARBA00022741"/>
    </source>
</evidence>
<organism evidence="17">
    <name type="scientific">Blastocystis hominis</name>
    <dbReference type="NCBI Taxonomy" id="12968"/>
    <lineage>
        <taxon>Eukaryota</taxon>
        <taxon>Sar</taxon>
        <taxon>Stramenopiles</taxon>
        <taxon>Bigyra</taxon>
        <taxon>Opalozoa</taxon>
        <taxon>Opalinata</taxon>
        <taxon>Blastocystidae</taxon>
        <taxon>Blastocystis</taxon>
    </lineage>
</organism>
<dbReference type="GeneID" id="24921500"/>
<dbReference type="EMBL" id="FN668689">
    <property type="protein sequence ID" value="CBK24785.2"/>
    <property type="molecule type" value="Genomic_DNA"/>
</dbReference>
<evidence type="ECO:0000256" key="6">
    <source>
        <dbReference type="ARBA" id="ARBA00022598"/>
    </source>
</evidence>
<evidence type="ECO:0000256" key="14">
    <source>
        <dbReference type="PROSITE-ProRule" id="PRU00209"/>
    </source>
</evidence>
<dbReference type="InterPro" id="IPR014729">
    <property type="entry name" value="Rossmann-like_a/b/a_fold"/>
</dbReference>
<dbReference type="GO" id="GO:0005737">
    <property type="term" value="C:cytoplasm"/>
    <property type="evidence" value="ECO:0007669"/>
    <property type="project" value="UniProtKB-SubCell"/>
</dbReference>
<evidence type="ECO:0000259" key="16">
    <source>
        <dbReference type="PROSITE" id="PS50886"/>
    </source>
</evidence>
<dbReference type="Gene3D" id="1.10.240.10">
    <property type="entry name" value="Tyrosyl-Transfer RNA Synthetase"/>
    <property type="match status" value="1"/>
</dbReference>
<evidence type="ECO:0000256" key="3">
    <source>
        <dbReference type="ARBA" id="ARBA00005594"/>
    </source>
</evidence>
<dbReference type="GO" id="GO:0000049">
    <property type="term" value="F:tRNA binding"/>
    <property type="evidence" value="ECO:0007669"/>
    <property type="project" value="UniProtKB-UniRule"/>
</dbReference>
<dbReference type="CDD" id="cd02799">
    <property type="entry name" value="tRNA_bind_EMAP-II_like"/>
    <property type="match status" value="1"/>
</dbReference>
<gene>
    <name evidence="17" type="ORF">GSBLH_T00004475001</name>
</gene>
<evidence type="ECO:0000256" key="11">
    <source>
        <dbReference type="ARBA" id="ARBA00023146"/>
    </source>
</evidence>
<dbReference type="FunFam" id="3.40.50.620:FF:000040">
    <property type="entry name" value="Tyrosine--tRNA ligase"/>
    <property type="match status" value="1"/>
</dbReference>
<dbReference type="CDD" id="cd00805">
    <property type="entry name" value="TyrRS_core"/>
    <property type="match status" value="1"/>
</dbReference>
<dbReference type="OrthoDB" id="19141at2759"/>
<comment type="catalytic activity">
    <reaction evidence="13">
        <text>tRNA(Tyr) + L-tyrosine + ATP = L-tyrosyl-tRNA(Tyr) + AMP + diphosphate + H(+)</text>
        <dbReference type="Rhea" id="RHEA:10220"/>
        <dbReference type="Rhea" id="RHEA-COMP:9706"/>
        <dbReference type="Rhea" id="RHEA-COMP:9707"/>
        <dbReference type="ChEBI" id="CHEBI:15378"/>
        <dbReference type="ChEBI" id="CHEBI:30616"/>
        <dbReference type="ChEBI" id="CHEBI:33019"/>
        <dbReference type="ChEBI" id="CHEBI:58315"/>
        <dbReference type="ChEBI" id="CHEBI:78442"/>
        <dbReference type="ChEBI" id="CHEBI:78536"/>
        <dbReference type="ChEBI" id="CHEBI:456215"/>
        <dbReference type="EC" id="6.1.1.1"/>
    </reaction>
    <physiologicalReaction direction="left-to-right" evidence="13">
        <dbReference type="Rhea" id="RHEA:10221"/>
    </physiologicalReaction>
</comment>
<dbReference type="InterPro" id="IPR012340">
    <property type="entry name" value="NA-bd_OB-fold"/>
</dbReference>
<proteinExistence type="inferred from homology"/>
<keyword evidence="18" id="KW-1185">Reference proteome</keyword>
<dbReference type="GO" id="GO:0004831">
    <property type="term" value="F:tyrosine-tRNA ligase activity"/>
    <property type="evidence" value="ECO:0007669"/>
    <property type="project" value="UniProtKB-EC"/>
</dbReference>
<evidence type="ECO:0000313" key="17">
    <source>
        <dbReference type="EMBL" id="CBK24785.2"/>
    </source>
</evidence>
<dbReference type="Gene3D" id="2.40.50.140">
    <property type="entry name" value="Nucleic acid-binding proteins"/>
    <property type="match status" value="1"/>
</dbReference>
<keyword evidence="8 15" id="KW-0067">ATP-binding</keyword>
<dbReference type="InterPro" id="IPR002305">
    <property type="entry name" value="aa-tRNA-synth_Ic"/>
</dbReference>
<evidence type="ECO:0000256" key="15">
    <source>
        <dbReference type="RuleBase" id="RU361234"/>
    </source>
</evidence>
<keyword evidence="12" id="KW-0539">Nucleus</keyword>
<dbReference type="Gene3D" id="3.40.50.620">
    <property type="entry name" value="HUPs"/>
    <property type="match status" value="1"/>
</dbReference>
<evidence type="ECO:0000256" key="4">
    <source>
        <dbReference type="ARBA" id="ARBA00022490"/>
    </source>
</evidence>
<comment type="subcellular location">
    <subcellularLocation>
        <location evidence="2">Cytoplasm</location>
    </subcellularLocation>
    <subcellularLocation>
        <location evidence="1">Nucleus</location>
    </subcellularLocation>
</comment>
<evidence type="ECO:0000256" key="5">
    <source>
        <dbReference type="ARBA" id="ARBA00022555"/>
    </source>
</evidence>
<evidence type="ECO:0000313" key="18">
    <source>
        <dbReference type="Proteomes" id="UP000008312"/>
    </source>
</evidence>
<sequence>MEGRSTIARNIDLTKVLTPEEKFEIITRNLQEVDGAEELKEILKTRDLKIYWGTSPTGRPHIGYFVPMSKIGDFLIAGCEVTILFADLHAYLDNMKSSWELLKFRTEYYIRVIKGMLRSLGIPLDKLKFVTGSDYQLSADYTLDMYRLSSLVTEHDAIKAGAEVVKQVANPKISGILYPELQALDEEYLHVDAQFGGTDQRKIFMFAKKYLPKIGYQPRIHLMNFMVPGLVGEKMSSSEENSKIDLIDDSKTVLRKIRTAFCEPGNVEKNGVLSFAKMVLFHIVELPFVVDRPEKYGGKQVFNTPEEMEQAFAAQELSPQDLKEAVAKYLNLLLDPIRASFDNQESRDLVFKAYGTKLKAPQSEDATPALPAVCRLGFKVGEITKIWEMEGKDSIYCEEIDVGEEKPRTVMSGLRQFFSKEELLHRKVVVVANLKPRRVGSFVSQGMVLCAENEDASVVELVEPPADAAIGEWVQFEGLPPVNPDEEVNPNRKTSPWGKCEEFFRADKEGVAVFKENAMITSAGKCTVKTLRDVKLC</sequence>
<dbReference type="PRINTS" id="PR01040">
    <property type="entry name" value="TRNASYNTHTYR"/>
</dbReference>
<dbReference type="Pfam" id="PF00579">
    <property type="entry name" value="tRNA-synt_1b"/>
    <property type="match status" value="1"/>
</dbReference>
<reference evidence="17" key="1">
    <citation type="submission" date="2010-02" db="EMBL/GenBank/DDBJ databases">
        <title>Sequencing and annotation of the Blastocystis hominis genome.</title>
        <authorList>
            <person name="Wincker P."/>
        </authorList>
    </citation>
    <scope>NUCLEOTIDE SEQUENCE</scope>
    <source>
        <strain evidence="17">Singapore isolate B</strain>
    </source>
</reference>
<evidence type="ECO:0000256" key="9">
    <source>
        <dbReference type="ARBA" id="ARBA00022884"/>
    </source>
</evidence>
<evidence type="ECO:0000256" key="13">
    <source>
        <dbReference type="ARBA" id="ARBA00048400"/>
    </source>
</evidence>
<dbReference type="FunFam" id="1.10.240.10:FF:000011">
    <property type="entry name" value="Tyrosine--tRNA ligase"/>
    <property type="match status" value="1"/>
</dbReference>
<keyword evidence="7 15" id="KW-0547">Nucleotide-binding</keyword>
<dbReference type="SUPFAM" id="SSF52374">
    <property type="entry name" value="Nucleotidylyl transferase"/>
    <property type="match status" value="1"/>
</dbReference>
<dbReference type="PANTHER" id="PTHR46264:SF4">
    <property type="entry name" value="TYROSINE--TRNA LIGASE, CYTOPLASMIC"/>
    <property type="match status" value="1"/>
</dbReference>
<evidence type="ECO:0000256" key="8">
    <source>
        <dbReference type="ARBA" id="ARBA00022840"/>
    </source>
</evidence>
<dbReference type="RefSeq" id="XP_012898833.1">
    <property type="nucleotide sequence ID" value="XM_013043379.1"/>
</dbReference>
<dbReference type="InterPro" id="IPR050489">
    <property type="entry name" value="Tyr-tRNA_synthase"/>
</dbReference>
<keyword evidence="4" id="KW-0963">Cytoplasm</keyword>
<evidence type="ECO:0000256" key="2">
    <source>
        <dbReference type="ARBA" id="ARBA00004496"/>
    </source>
</evidence>
<dbReference type="OMA" id="SXALDEE"/>
<dbReference type="EC" id="6.1.1.1" evidence="15"/>
<dbReference type="PANTHER" id="PTHR46264">
    <property type="entry name" value="TYROSINE-TRNA LIGASE"/>
    <property type="match status" value="1"/>
</dbReference>
<protein>
    <recommendedName>
        <fullName evidence="15">Tyrosine--tRNA ligase</fullName>
        <ecNumber evidence="15">6.1.1.1</ecNumber>
    </recommendedName>
    <alternativeName>
        <fullName evidence="15">Tyrosyl-tRNA synthetase</fullName>
    </alternativeName>
</protein>
<name>D8M9P6_BLAHO</name>
<evidence type="ECO:0000256" key="12">
    <source>
        <dbReference type="ARBA" id="ARBA00023242"/>
    </source>
</evidence>
<keyword evidence="10 15" id="KW-0648">Protein biosynthesis</keyword>
<dbReference type="PROSITE" id="PS50886">
    <property type="entry name" value="TRBD"/>
    <property type="match status" value="1"/>
</dbReference>
<dbReference type="AlphaFoldDB" id="D8M9P6"/>
<dbReference type="InParanoid" id="D8M9P6"/>
<dbReference type="FunCoup" id="D8M9P6">
    <property type="interactions" value="495"/>
</dbReference>
<keyword evidence="5 14" id="KW-0820">tRNA-binding</keyword>
<dbReference type="GO" id="GO:0006437">
    <property type="term" value="P:tyrosyl-tRNA aminoacylation"/>
    <property type="evidence" value="ECO:0007669"/>
    <property type="project" value="InterPro"/>
</dbReference>
<dbReference type="NCBIfam" id="TIGR00234">
    <property type="entry name" value="tyrS"/>
    <property type="match status" value="1"/>
</dbReference>
<dbReference type="Pfam" id="PF01588">
    <property type="entry name" value="tRNA_bind"/>
    <property type="match status" value="1"/>
</dbReference>
<feature type="domain" description="TRNA-binding" evidence="16">
    <location>
        <begin position="372"/>
        <end position="475"/>
    </location>
</feature>
<evidence type="ECO:0000256" key="10">
    <source>
        <dbReference type="ARBA" id="ARBA00022917"/>
    </source>
</evidence>
<dbReference type="InterPro" id="IPR002307">
    <property type="entry name" value="Tyr-tRNA-ligase"/>
</dbReference>
<keyword evidence="6 15" id="KW-0436">Ligase</keyword>
<dbReference type="InterPro" id="IPR002547">
    <property type="entry name" value="tRNA-bd_dom"/>
</dbReference>
<dbReference type="Proteomes" id="UP000008312">
    <property type="component" value="Unassembled WGS sequence"/>
</dbReference>